<gene>
    <name evidence="1" type="primary">Nfu_g_1_007420</name>
</gene>
<dbReference type="AlphaFoldDB" id="A0A1A8FSH7"/>
<evidence type="ECO:0000313" key="1">
    <source>
        <dbReference type="EMBL" id="SBQ61726.1"/>
    </source>
</evidence>
<protein>
    <submittedName>
        <fullName evidence="1">Uncharacterized protein</fullName>
    </submittedName>
</protein>
<reference evidence="1" key="1">
    <citation type="submission" date="2016-05" db="EMBL/GenBank/DDBJ databases">
        <authorList>
            <person name="Lavstsen T."/>
            <person name="Jespersen J.S."/>
        </authorList>
    </citation>
    <scope>NUCLEOTIDE SEQUENCE</scope>
    <source>
        <tissue evidence="1">Brain</tissue>
    </source>
</reference>
<accession>A0A1A8FSH7</accession>
<sequence length="83" mass="9010">VCVSGELSCTKSAHQRSGDLRSSRTTHQCQMILSLGFQSSSHICFCTLTGTIINIPVLPFAPDCQLSTTHRFICSSSVSQFSQ</sequence>
<proteinExistence type="predicted"/>
<reference evidence="1" key="2">
    <citation type="submission" date="2016-06" db="EMBL/GenBank/DDBJ databases">
        <title>The genome of a short-lived fish provides insights into sex chromosome evolution and the genetic control of aging.</title>
        <authorList>
            <person name="Reichwald K."/>
            <person name="Felder M."/>
            <person name="Petzold A."/>
            <person name="Koch P."/>
            <person name="Groth M."/>
            <person name="Platzer M."/>
        </authorList>
    </citation>
    <scope>NUCLEOTIDE SEQUENCE</scope>
    <source>
        <tissue evidence="1">Brain</tissue>
    </source>
</reference>
<feature type="non-terminal residue" evidence="1">
    <location>
        <position position="1"/>
    </location>
</feature>
<organism evidence="1">
    <name type="scientific">Nothobranchius korthausae</name>
    <dbReference type="NCBI Taxonomy" id="1143690"/>
    <lineage>
        <taxon>Eukaryota</taxon>
        <taxon>Metazoa</taxon>
        <taxon>Chordata</taxon>
        <taxon>Craniata</taxon>
        <taxon>Vertebrata</taxon>
        <taxon>Euteleostomi</taxon>
        <taxon>Actinopterygii</taxon>
        <taxon>Neopterygii</taxon>
        <taxon>Teleostei</taxon>
        <taxon>Neoteleostei</taxon>
        <taxon>Acanthomorphata</taxon>
        <taxon>Ovalentaria</taxon>
        <taxon>Atherinomorphae</taxon>
        <taxon>Cyprinodontiformes</taxon>
        <taxon>Nothobranchiidae</taxon>
        <taxon>Nothobranchius</taxon>
    </lineage>
</organism>
<feature type="non-terminal residue" evidence="1">
    <location>
        <position position="83"/>
    </location>
</feature>
<dbReference type="EMBL" id="HAEB01015199">
    <property type="protein sequence ID" value="SBQ61726.1"/>
    <property type="molecule type" value="Transcribed_RNA"/>
</dbReference>
<name>A0A1A8FSH7_9TELE</name>